<sequence length="78" mass="8238">MAIIGLPITAMDQGVLLSNRSTSGPERTGNQSPRPDRPAAGSRGKRQPRAPHGSQCPPGDPCGQPESAEFPRHGRRNA</sequence>
<name>A0AAD7WS64_9TELE</name>
<feature type="region of interest" description="Disordered" evidence="1">
    <location>
        <begin position="1"/>
        <end position="78"/>
    </location>
</feature>
<proteinExistence type="predicted"/>
<dbReference type="AlphaFoldDB" id="A0AAD7WS64"/>
<feature type="compositionally biased region" description="Polar residues" evidence="1">
    <location>
        <begin position="16"/>
        <end position="33"/>
    </location>
</feature>
<gene>
    <name evidence="2" type="ORF">AAFF_G00273130</name>
</gene>
<evidence type="ECO:0000313" key="2">
    <source>
        <dbReference type="EMBL" id="KAJ8407456.1"/>
    </source>
</evidence>
<organism evidence="2 3">
    <name type="scientific">Aldrovandia affinis</name>
    <dbReference type="NCBI Taxonomy" id="143900"/>
    <lineage>
        <taxon>Eukaryota</taxon>
        <taxon>Metazoa</taxon>
        <taxon>Chordata</taxon>
        <taxon>Craniata</taxon>
        <taxon>Vertebrata</taxon>
        <taxon>Euteleostomi</taxon>
        <taxon>Actinopterygii</taxon>
        <taxon>Neopterygii</taxon>
        <taxon>Teleostei</taxon>
        <taxon>Notacanthiformes</taxon>
        <taxon>Halosauridae</taxon>
        <taxon>Aldrovandia</taxon>
    </lineage>
</organism>
<evidence type="ECO:0000313" key="3">
    <source>
        <dbReference type="Proteomes" id="UP001221898"/>
    </source>
</evidence>
<dbReference type="EMBL" id="JAINUG010000038">
    <property type="protein sequence ID" value="KAJ8407456.1"/>
    <property type="molecule type" value="Genomic_DNA"/>
</dbReference>
<keyword evidence="3" id="KW-1185">Reference proteome</keyword>
<reference evidence="2" key="1">
    <citation type="journal article" date="2023" name="Science">
        <title>Genome structures resolve the early diversification of teleost fishes.</title>
        <authorList>
            <person name="Parey E."/>
            <person name="Louis A."/>
            <person name="Montfort J."/>
            <person name="Bouchez O."/>
            <person name="Roques C."/>
            <person name="Iampietro C."/>
            <person name="Lluch J."/>
            <person name="Castinel A."/>
            <person name="Donnadieu C."/>
            <person name="Desvignes T."/>
            <person name="Floi Bucao C."/>
            <person name="Jouanno E."/>
            <person name="Wen M."/>
            <person name="Mejri S."/>
            <person name="Dirks R."/>
            <person name="Jansen H."/>
            <person name="Henkel C."/>
            <person name="Chen W.J."/>
            <person name="Zahm M."/>
            <person name="Cabau C."/>
            <person name="Klopp C."/>
            <person name="Thompson A.W."/>
            <person name="Robinson-Rechavi M."/>
            <person name="Braasch I."/>
            <person name="Lecointre G."/>
            <person name="Bobe J."/>
            <person name="Postlethwait J.H."/>
            <person name="Berthelot C."/>
            <person name="Roest Crollius H."/>
            <person name="Guiguen Y."/>
        </authorList>
    </citation>
    <scope>NUCLEOTIDE SEQUENCE</scope>
    <source>
        <strain evidence="2">NC1722</strain>
    </source>
</reference>
<comment type="caution">
    <text evidence="2">The sequence shown here is derived from an EMBL/GenBank/DDBJ whole genome shotgun (WGS) entry which is preliminary data.</text>
</comment>
<dbReference type="Proteomes" id="UP001221898">
    <property type="component" value="Unassembled WGS sequence"/>
</dbReference>
<evidence type="ECO:0000256" key="1">
    <source>
        <dbReference type="SAM" id="MobiDB-lite"/>
    </source>
</evidence>
<accession>A0AAD7WS64</accession>
<protein>
    <submittedName>
        <fullName evidence="2">Uncharacterized protein</fullName>
    </submittedName>
</protein>